<feature type="binding site" evidence="10">
    <location>
        <begin position="271"/>
        <end position="272"/>
    </location>
    <ligand>
        <name>NAD(+)</name>
        <dbReference type="ChEBI" id="CHEBI:57540"/>
    </ligand>
</feature>
<feature type="compositionally biased region" description="Basic and acidic residues" evidence="13">
    <location>
        <begin position="1"/>
        <end position="11"/>
    </location>
</feature>
<feature type="active site" description="Proton acceptor" evidence="9 12">
    <location>
        <position position="196"/>
    </location>
</feature>
<comment type="caution">
    <text evidence="15">The sequence shown here is derived from an EMBL/GenBank/DDBJ whole genome shotgun (WGS) entry which is preliminary data.</text>
</comment>
<feature type="binding site" evidence="10">
    <location>
        <begin position="93"/>
        <end position="97"/>
    </location>
    <ligand>
        <name>NAD(+)</name>
        <dbReference type="ChEBI" id="CHEBI:57540"/>
    </ligand>
</feature>
<dbReference type="PANTHER" id="PTHR11085:SF6">
    <property type="entry name" value="NAD-DEPENDENT PROTEIN DEACETYLASE SIRTUIN-2"/>
    <property type="match status" value="1"/>
</dbReference>
<feature type="binding site" evidence="10">
    <location>
        <begin position="176"/>
        <end position="179"/>
    </location>
    <ligand>
        <name>NAD(+)</name>
        <dbReference type="ChEBI" id="CHEBI:57540"/>
    </ligand>
</feature>
<feature type="binding site" evidence="10">
    <location>
        <position position="334"/>
    </location>
    <ligand>
        <name>NAD(+)</name>
        <dbReference type="ChEBI" id="CHEBI:57540"/>
    </ligand>
</feature>
<dbReference type="EMBL" id="JAIWYP010000003">
    <property type="protein sequence ID" value="KAH3852320.1"/>
    <property type="molecule type" value="Genomic_DNA"/>
</dbReference>
<comment type="cofactor">
    <cofactor evidence="11">
        <name>Zn(2+)</name>
        <dbReference type="ChEBI" id="CHEBI:29105"/>
    </cofactor>
    <text evidence="11">Binds 1 zinc ion per subunit.</text>
</comment>
<feature type="binding site" evidence="11 12">
    <location>
        <position position="229"/>
    </location>
    <ligand>
        <name>Zn(2+)</name>
        <dbReference type="ChEBI" id="CHEBI:29105"/>
    </ligand>
</feature>
<gene>
    <name evidence="15" type="ORF">DPMN_094825</name>
</gene>
<organism evidence="15 16">
    <name type="scientific">Dreissena polymorpha</name>
    <name type="common">Zebra mussel</name>
    <name type="synonym">Mytilus polymorpha</name>
    <dbReference type="NCBI Taxonomy" id="45954"/>
    <lineage>
        <taxon>Eukaryota</taxon>
        <taxon>Metazoa</taxon>
        <taxon>Spiralia</taxon>
        <taxon>Lophotrochozoa</taxon>
        <taxon>Mollusca</taxon>
        <taxon>Bivalvia</taxon>
        <taxon>Autobranchia</taxon>
        <taxon>Heteroconchia</taxon>
        <taxon>Euheterodonta</taxon>
        <taxon>Imparidentia</taxon>
        <taxon>Neoheterodontei</taxon>
        <taxon>Myida</taxon>
        <taxon>Dreissenoidea</taxon>
        <taxon>Dreissenidae</taxon>
        <taxon>Dreissena</taxon>
    </lineage>
</organism>
<dbReference type="PANTHER" id="PTHR11085">
    <property type="entry name" value="NAD-DEPENDENT PROTEIN DEACYLASE SIRTUIN-5, MITOCHONDRIAL-RELATED"/>
    <property type="match status" value="1"/>
</dbReference>
<dbReference type="AlphaFoldDB" id="A0A9D4L5E3"/>
<feature type="binding site" evidence="11 12">
    <location>
        <position position="234"/>
    </location>
    <ligand>
        <name>Zn(2+)</name>
        <dbReference type="ChEBI" id="CHEBI:29105"/>
    </ligand>
</feature>
<evidence type="ECO:0000256" key="1">
    <source>
        <dbReference type="ARBA" id="ARBA00006924"/>
    </source>
</evidence>
<evidence type="ECO:0000256" key="5">
    <source>
        <dbReference type="ARBA" id="ARBA00023027"/>
    </source>
</evidence>
<evidence type="ECO:0000259" key="14">
    <source>
        <dbReference type="PROSITE" id="PS50305"/>
    </source>
</evidence>
<dbReference type="SUPFAM" id="SSF52467">
    <property type="entry name" value="DHS-like NAD/FAD-binding domain"/>
    <property type="match status" value="1"/>
</dbReference>
<keyword evidence="16" id="KW-1185">Reference proteome</keyword>
<dbReference type="InterPro" id="IPR029035">
    <property type="entry name" value="DHS-like_NAD/FAD-binding_dom"/>
</dbReference>
<dbReference type="InterPro" id="IPR050134">
    <property type="entry name" value="NAD-dep_sirtuin_deacylases"/>
</dbReference>
<feature type="domain" description="Deacetylase sirtuin-type" evidence="14">
    <location>
        <begin position="65"/>
        <end position="348"/>
    </location>
</feature>
<dbReference type="Proteomes" id="UP000828390">
    <property type="component" value="Unassembled WGS sequence"/>
</dbReference>
<evidence type="ECO:0000256" key="3">
    <source>
        <dbReference type="ARBA" id="ARBA00022723"/>
    </source>
</evidence>
<dbReference type="PIRSF" id="PIRSF037938">
    <property type="entry name" value="SIR2_euk"/>
    <property type="match status" value="1"/>
</dbReference>
<feature type="binding site" evidence="10">
    <location>
        <begin position="295"/>
        <end position="297"/>
    </location>
    <ligand>
        <name>NAD(+)</name>
        <dbReference type="ChEBI" id="CHEBI:57540"/>
    </ligand>
</feature>
<evidence type="ECO:0000256" key="8">
    <source>
        <dbReference type="PIRNR" id="PIRNR037938"/>
    </source>
</evidence>
<evidence type="ECO:0000256" key="6">
    <source>
        <dbReference type="ARBA" id="ARBA00048378"/>
    </source>
</evidence>
<keyword evidence="5 8" id="KW-0520">NAD</keyword>
<evidence type="ECO:0000256" key="4">
    <source>
        <dbReference type="ARBA" id="ARBA00022833"/>
    </source>
</evidence>
<dbReference type="GO" id="GO:0070403">
    <property type="term" value="F:NAD+ binding"/>
    <property type="evidence" value="ECO:0007669"/>
    <property type="project" value="UniProtKB-UniRule"/>
</dbReference>
<evidence type="ECO:0000256" key="10">
    <source>
        <dbReference type="PIRSR" id="PIRSR037938-2"/>
    </source>
</evidence>
<feature type="compositionally biased region" description="Basic and acidic residues" evidence="13">
    <location>
        <begin position="18"/>
        <end position="37"/>
    </location>
</feature>
<comment type="catalytic activity">
    <reaction evidence="8">
        <text>N(6)-acetyl-L-lysyl-[protein] + NAD(+) + H2O = 2''-O-acetyl-ADP-D-ribose + nicotinamide + L-lysyl-[protein]</text>
        <dbReference type="Rhea" id="RHEA:43636"/>
        <dbReference type="Rhea" id="RHEA-COMP:9752"/>
        <dbReference type="Rhea" id="RHEA-COMP:10731"/>
        <dbReference type="ChEBI" id="CHEBI:15377"/>
        <dbReference type="ChEBI" id="CHEBI:17154"/>
        <dbReference type="ChEBI" id="CHEBI:29969"/>
        <dbReference type="ChEBI" id="CHEBI:57540"/>
        <dbReference type="ChEBI" id="CHEBI:61930"/>
        <dbReference type="ChEBI" id="CHEBI:83767"/>
        <dbReference type="EC" id="2.3.1.286"/>
    </reaction>
</comment>
<dbReference type="InterPro" id="IPR003000">
    <property type="entry name" value="Sirtuin"/>
</dbReference>
<dbReference type="InterPro" id="IPR026590">
    <property type="entry name" value="Ssirtuin_cat_dom"/>
</dbReference>
<evidence type="ECO:0000256" key="12">
    <source>
        <dbReference type="PROSITE-ProRule" id="PRU00236"/>
    </source>
</evidence>
<name>A0A9D4L5E3_DREPO</name>
<dbReference type="Pfam" id="PF02146">
    <property type="entry name" value="SIR2"/>
    <property type="match status" value="1"/>
</dbReference>
<dbReference type="InterPro" id="IPR017328">
    <property type="entry name" value="Sirtuin_class_I"/>
</dbReference>
<proteinExistence type="inferred from homology"/>
<evidence type="ECO:0000256" key="9">
    <source>
        <dbReference type="PIRSR" id="PIRSR037938-1"/>
    </source>
</evidence>
<feature type="binding site" evidence="11 12">
    <location>
        <position position="207"/>
    </location>
    <ligand>
        <name>Zn(2+)</name>
        <dbReference type="ChEBI" id="CHEBI:29105"/>
    </ligand>
</feature>
<feature type="binding site" evidence="11 12">
    <location>
        <position position="204"/>
    </location>
    <ligand>
        <name>Zn(2+)</name>
        <dbReference type="ChEBI" id="CHEBI:29105"/>
    </ligand>
</feature>
<reference evidence="15" key="1">
    <citation type="journal article" date="2019" name="bioRxiv">
        <title>The Genome of the Zebra Mussel, Dreissena polymorpha: A Resource for Invasive Species Research.</title>
        <authorList>
            <person name="McCartney M.A."/>
            <person name="Auch B."/>
            <person name="Kono T."/>
            <person name="Mallez S."/>
            <person name="Zhang Y."/>
            <person name="Obille A."/>
            <person name="Becker A."/>
            <person name="Abrahante J.E."/>
            <person name="Garbe J."/>
            <person name="Badalamenti J.P."/>
            <person name="Herman A."/>
            <person name="Mangelson H."/>
            <person name="Liachko I."/>
            <person name="Sullivan S."/>
            <person name="Sone E.D."/>
            <person name="Koren S."/>
            <person name="Silverstein K.A.T."/>
            <person name="Beckman K.B."/>
            <person name="Gohl D.M."/>
        </authorList>
    </citation>
    <scope>NUCLEOTIDE SEQUENCE</scope>
    <source>
        <strain evidence="15">Duluth1</strain>
        <tissue evidence="15">Whole animal</tissue>
    </source>
</reference>
<evidence type="ECO:0000256" key="11">
    <source>
        <dbReference type="PIRSR" id="PIRSR037938-3"/>
    </source>
</evidence>
<dbReference type="Gene3D" id="3.30.1600.10">
    <property type="entry name" value="SIR2/SIRT2 'Small Domain"/>
    <property type="match status" value="1"/>
</dbReference>
<evidence type="ECO:0000313" key="16">
    <source>
        <dbReference type="Proteomes" id="UP000828390"/>
    </source>
</evidence>
<keyword evidence="2 8" id="KW-0808">Transferase</keyword>
<dbReference type="InterPro" id="IPR026591">
    <property type="entry name" value="Sirtuin_cat_small_dom_sf"/>
</dbReference>
<dbReference type="GO" id="GO:0017136">
    <property type="term" value="F:histone deacetylase activity, NAD-dependent"/>
    <property type="evidence" value="ECO:0007669"/>
    <property type="project" value="InterPro"/>
</dbReference>
<dbReference type="PROSITE" id="PS50305">
    <property type="entry name" value="SIRTUIN"/>
    <property type="match status" value="1"/>
</dbReference>
<sequence>MSSSEKSKEKIPGTGDEENARNKFDGDATSHSEDKAETSSSNTDSDLSHMLESKLKVEEKVQEDSLLDEVTFEGIARYILSDRCKNIVTMAGAGISTSAGIPDFRSPGTGLYDNLEKYNLPEPHAVFDISYFKTNPEPFFVLCKDLYPKQAFKPTPCHYFIKLLEKKNKLLTHFTQNIDTLERVSGLSDGKVVEAHGSFNTGHCRKCNAQYEQEWMRERIFSEDVVPRCTQKDCDGIVKPDIVFFGESLPDKFRMHIKDMEECDLLIILGTSLVVQPFASLTGRTRKNVPRLYINMERTKGGGGDFFSMLFGGGSNFDFDNPDNIRDVFWQGKCDEGCQALADLLGWGEELKTLVCEEHARLELEMKATASTQPKAKV</sequence>
<evidence type="ECO:0000256" key="2">
    <source>
        <dbReference type="ARBA" id="ARBA00022679"/>
    </source>
</evidence>
<comment type="catalytic activity">
    <reaction evidence="6">
        <text>N(6)-hexadecanoyl-L-lysyl-[protein] + NAD(+) + H2O = 2''-O-hexadecanoyl-ADP-D-ribose + nicotinamide + L-lysyl-[protein]</text>
        <dbReference type="Rhea" id="RHEA:70563"/>
        <dbReference type="Rhea" id="RHEA-COMP:9752"/>
        <dbReference type="Rhea" id="RHEA-COMP:14175"/>
        <dbReference type="ChEBI" id="CHEBI:15377"/>
        <dbReference type="ChEBI" id="CHEBI:17154"/>
        <dbReference type="ChEBI" id="CHEBI:29969"/>
        <dbReference type="ChEBI" id="CHEBI:57540"/>
        <dbReference type="ChEBI" id="CHEBI:138936"/>
        <dbReference type="ChEBI" id="CHEBI:189673"/>
    </reaction>
    <physiologicalReaction direction="left-to-right" evidence="6">
        <dbReference type="Rhea" id="RHEA:70564"/>
    </physiologicalReaction>
</comment>
<comment type="catalytic activity">
    <reaction evidence="7">
        <text>N(6)-tetradecanoyl-L-lysyl-[protein] + NAD(+) + H2O = 2''-O-tetradecanoyl-ADP-D-ribose + nicotinamide + L-lysyl-[protein]</text>
        <dbReference type="Rhea" id="RHEA:70567"/>
        <dbReference type="Rhea" id="RHEA-COMP:9752"/>
        <dbReference type="Rhea" id="RHEA-COMP:15437"/>
        <dbReference type="ChEBI" id="CHEBI:15377"/>
        <dbReference type="ChEBI" id="CHEBI:17154"/>
        <dbReference type="ChEBI" id="CHEBI:29969"/>
        <dbReference type="ChEBI" id="CHEBI:57540"/>
        <dbReference type="ChEBI" id="CHEBI:141129"/>
        <dbReference type="ChEBI" id="CHEBI:189674"/>
    </reaction>
    <physiologicalReaction direction="left-to-right" evidence="7">
        <dbReference type="Rhea" id="RHEA:70568"/>
    </physiologicalReaction>
</comment>
<dbReference type="GO" id="GO:0008270">
    <property type="term" value="F:zinc ion binding"/>
    <property type="evidence" value="ECO:0007669"/>
    <property type="project" value="UniProtKB-UniRule"/>
</dbReference>
<protein>
    <recommendedName>
        <fullName evidence="8">NAD-dependent protein deacetylase</fullName>
        <ecNumber evidence="8">2.3.1.286</ecNumber>
    </recommendedName>
</protein>
<accession>A0A9D4L5E3</accession>
<evidence type="ECO:0000256" key="7">
    <source>
        <dbReference type="ARBA" id="ARBA00048905"/>
    </source>
</evidence>
<comment type="similarity">
    <text evidence="1 8">Belongs to the sirtuin family. Class I subfamily.</text>
</comment>
<evidence type="ECO:0000256" key="13">
    <source>
        <dbReference type="SAM" id="MobiDB-lite"/>
    </source>
</evidence>
<keyword evidence="3 8" id="KW-0479">Metal-binding</keyword>
<dbReference type="EC" id="2.3.1.286" evidence="8"/>
<dbReference type="GO" id="GO:0005634">
    <property type="term" value="C:nucleus"/>
    <property type="evidence" value="ECO:0007669"/>
    <property type="project" value="TreeGrafter"/>
</dbReference>
<keyword evidence="4 8" id="KW-0862">Zinc</keyword>
<evidence type="ECO:0000313" key="15">
    <source>
        <dbReference type="EMBL" id="KAH3852320.1"/>
    </source>
</evidence>
<dbReference type="OrthoDB" id="420264at2759"/>
<feature type="region of interest" description="Disordered" evidence="13">
    <location>
        <begin position="1"/>
        <end position="49"/>
    </location>
</feature>
<reference evidence="15" key="2">
    <citation type="submission" date="2020-11" db="EMBL/GenBank/DDBJ databases">
        <authorList>
            <person name="McCartney M.A."/>
            <person name="Auch B."/>
            <person name="Kono T."/>
            <person name="Mallez S."/>
            <person name="Becker A."/>
            <person name="Gohl D.M."/>
            <person name="Silverstein K.A.T."/>
            <person name="Koren S."/>
            <person name="Bechman K.B."/>
            <person name="Herman A."/>
            <person name="Abrahante J.E."/>
            <person name="Garbe J."/>
        </authorList>
    </citation>
    <scope>NUCLEOTIDE SEQUENCE</scope>
    <source>
        <strain evidence="15">Duluth1</strain>
        <tissue evidence="15">Whole animal</tissue>
    </source>
</reference>
<dbReference type="Gene3D" id="3.40.50.1220">
    <property type="entry name" value="TPP-binding domain"/>
    <property type="match status" value="1"/>
</dbReference>
<feature type="binding site" evidence="10">
    <location>
        <begin position="103"/>
        <end position="105"/>
    </location>
    <ligand>
        <name>NAD(+)</name>
        <dbReference type="ChEBI" id="CHEBI:57540"/>
    </ligand>
</feature>